<dbReference type="PANTHER" id="PTHR11846:SF0">
    <property type="entry name" value="ADENYLOSUCCINATE SYNTHETASE"/>
    <property type="match status" value="1"/>
</dbReference>
<dbReference type="NCBIfam" id="TIGR00184">
    <property type="entry name" value="purA"/>
    <property type="match status" value="1"/>
</dbReference>
<evidence type="ECO:0000256" key="5">
    <source>
        <dbReference type="ARBA" id="ARBA00022755"/>
    </source>
</evidence>
<feature type="binding site" evidence="8">
    <location>
        <begin position="331"/>
        <end position="333"/>
    </location>
    <ligand>
        <name>GTP</name>
        <dbReference type="ChEBI" id="CHEBI:37565"/>
    </ligand>
</feature>
<keyword evidence="8" id="KW-0963">Cytoplasm</keyword>
<sequence>MPSIVVVGLQWGDEGKGKIVDWLSEHADTVVRFQGGSNAGHTIVAEGQVFKLSLLPSSVLRKGKQSIIGNGVVLDPYALVREIEVLAASNIEVTTENLALSETCPLVLSVHREAEKILENIRGSDAIGTTCMGIGPCYEDKVGRRAIRLCDLQDEKSLKGKVECLISYHNLLRKASGLDVFRTEEIMDELMRIVPRVLPFMKHAAGMIYEQLAAGKTILFEGAQGALLDVDHGTYPYVTSSNTMAAYATIGCGVGSLGNARVIGLAKAYTTRVGNGPFITELTDSLGDLIVERGREYGTVSKRRRRCGWFDAVLVKHTALLSGATEIAITKLDVLDTLSEIKVCVGYRHNGKYYDYLPAASHVQQELEPVYEVLPGWLDNTLGAVSQEDLPDKALSYIKKIESLLQIPVNIVSTSPDRDHVMSLNGATKTAAIRM</sequence>
<feature type="binding site" evidence="8">
    <location>
        <position position="144"/>
    </location>
    <ligand>
        <name>IMP</name>
        <dbReference type="ChEBI" id="CHEBI:58053"/>
        <note>ligand shared between dimeric partners</note>
    </ligand>
</feature>
<keyword evidence="6 8" id="KW-0460">Magnesium</keyword>
<dbReference type="Gene3D" id="1.10.300.10">
    <property type="entry name" value="Adenylosuccinate Synthetase, subunit A, domain 2"/>
    <property type="match status" value="1"/>
</dbReference>
<feature type="binding site" evidence="8">
    <location>
        <begin position="12"/>
        <end position="18"/>
    </location>
    <ligand>
        <name>GTP</name>
        <dbReference type="ChEBI" id="CHEBI:37565"/>
    </ligand>
</feature>
<dbReference type="NCBIfam" id="NF002223">
    <property type="entry name" value="PRK01117.1"/>
    <property type="match status" value="1"/>
</dbReference>
<feature type="active site" description="Proton donor" evidence="8">
    <location>
        <position position="41"/>
    </location>
</feature>
<dbReference type="GO" id="GO:0044208">
    <property type="term" value="P:'de novo' AMP biosynthetic process"/>
    <property type="evidence" value="ECO:0007669"/>
    <property type="project" value="UniProtKB-UniRule"/>
</dbReference>
<comment type="similarity">
    <text evidence="8 10">Belongs to the adenylosuccinate synthetase family.</text>
</comment>
<comment type="function">
    <text evidence="8">Plays an important role in the de novo pathway of purine nucleotide biosynthesis. Catalyzes the first committed step in the biosynthesis of AMP from IMP.</text>
</comment>
<keyword evidence="5 8" id="KW-0658">Purine biosynthesis</keyword>
<dbReference type="InterPro" id="IPR027417">
    <property type="entry name" value="P-loop_NTPase"/>
</dbReference>
<dbReference type="HAMAP" id="MF_00011">
    <property type="entry name" value="Adenylosucc_synth"/>
    <property type="match status" value="1"/>
</dbReference>
<keyword evidence="7 8" id="KW-0342">GTP-binding</keyword>
<dbReference type="PROSITE" id="PS01266">
    <property type="entry name" value="ADENYLOSUCCIN_SYN_1"/>
    <property type="match status" value="1"/>
</dbReference>
<protein>
    <recommendedName>
        <fullName evidence="8 10">Adenylosuccinate synthetase</fullName>
        <shortName evidence="8">AMPSase</shortName>
        <shortName evidence="8">AdSS</shortName>
        <ecNumber evidence="8 10">6.3.4.4</ecNumber>
    </recommendedName>
    <alternativeName>
        <fullName evidence="8">IMP--aspartate ligase</fullName>
    </alternativeName>
</protein>
<comment type="catalytic activity">
    <reaction evidence="8 10">
        <text>IMP + L-aspartate + GTP = N(6)-(1,2-dicarboxyethyl)-AMP + GDP + phosphate + 2 H(+)</text>
        <dbReference type="Rhea" id="RHEA:15753"/>
        <dbReference type="ChEBI" id="CHEBI:15378"/>
        <dbReference type="ChEBI" id="CHEBI:29991"/>
        <dbReference type="ChEBI" id="CHEBI:37565"/>
        <dbReference type="ChEBI" id="CHEBI:43474"/>
        <dbReference type="ChEBI" id="CHEBI:57567"/>
        <dbReference type="ChEBI" id="CHEBI:58053"/>
        <dbReference type="ChEBI" id="CHEBI:58189"/>
        <dbReference type="EC" id="6.3.4.4"/>
    </reaction>
</comment>
<evidence type="ECO:0000256" key="8">
    <source>
        <dbReference type="HAMAP-Rule" id="MF_00011"/>
    </source>
</evidence>
<dbReference type="InterPro" id="IPR042110">
    <property type="entry name" value="Adenylosuccinate_synth_dom2"/>
</dbReference>
<feature type="binding site" evidence="8">
    <location>
        <position position="13"/>
    </location>
    <ligand>
        <name>Mg(2+)</name>
        <dbReference type="ChEBI" id="CHEBI:18420"/>
    </ligand>
</feature>
<feature type="binding site" evidence="8">
    <location>
        <begin position="413"/>
        <end position="415"/>
    </location>
    <ligand>
        <name>GTP</name>
        <dbReference type="ChEBI" id="CHEBI:37565"/>
    </ligand>
</feature>
<dbReference type="SMART" id="SM00788">
    <property type="entry name" value="Adenylsucc_synt"/>
    <property type="match status" value="1"/>
</dbReference>
<proteinExistence type="inferred from homology"/>
<comment type="subcellular location">
    <subcellularLocation>
        <location evidence="8">Cytoplasm</location>
    </subcellularLocation>
</comment>
<evidence type="ECO:0000256" key="6">
    <source>
        <dbReference type="ARBA" id="ARBA00022842"/>
    </source>
</evidence>
<feature type="binding site" description="in other chain" evidence="8">
    <location>
        <position position="130"/>
    </location>
    <ligand>
        <name>IMP</name>
        <dbReference type="ChEBI" id="CHEBI:58053"/>
        <note>ligand shared between dimeric partners</note>
    </ligand>
</feature>
<dbReference type="FunFam" id="1.10.300.10:FF:000001">
    <property type="entry name" value="Adenylosuccinate synthetase"/>
    <property type="match status" value="1"/>
</dbReference>
<dbReference type="Gene3D" id="3.40.440.10">
    <property type="entry name" value="Adenylosuccinate Synthetase, subunit A, domain 1"/>
    <property type="match status" value="1"/>
</dbReference>
<dbReference type="GO" id="GO:0004019">
    <property type="term" value="F:adenylosuccinate synthase activity"/>
    <property type="evidence" value="ECO:0007669"/>
    <property type="project" value="UniProtKB-UniRule"/>
</dbReference>
<evidence type="ECO:0000256" key="3">
    <source>
        <dbReference type="ARBA" id="ARBA00022723"/>
    </source>
</evidence>
<dbReference type="PROSITE" id="PS00513">
    <property type="entry name" value="ADENYLOSUCCIN_SYN_2"/>
    <property type="match status" value="1"/>
</dbReference>
<feature type="binding site" evidence="8">
    <location>
        <position position="305"/>
    </location>
    <ligand>
        <name>GTP</name>
        <dbReference type="ChEBI" id="CHEBI:37565"/>
    </ligand>
</feature>
<dbReference type="AlphaFoldDB" id="A0A858PXT9"/>
<dbReference type="GO" id="GO:0000287">
    <property type="term" value="F:magnesium ion binding"/>
    <property type="evidence" value="ECO:0007669"/>
    <property type="project" value="UniProtKB-UniRule"/>
</dbReference>
<keyword evidence="4 8" id="KW-0547">Nucleotide-binding</keyword>
<reference evidence="11 12" key="1">
    <citation type="journal article" date="2020" name="Pathogens">
        <title>First Whole Genome Sequence of Anaplasma platys, an Obligate Intracellular Rickettsial Pathogen of Dogs.</title>
        <authorList>
            <person name="Llanes A."/>
            <person name="Rajeev S."/>
        </authorList>
    </citation>
    <scope>NUCLEOTIDE SEQUENCE [LARGE SCALE GENOMIC DNA]</scope>
    <source>
        <strain evidence="11 12">S3</strain>
    </source>
</reference>
<dbReference type="InterPro" id="IPR042111">
    <property type="entry name" value="Adenylosuccinate_synth_dom3"/>
</dbReference>
<gene>
    <name evidence="8 11" type="primary">purA</name>
    <name evidence="11" type="ORF">ANPL_01430</name>
</gene>
<feature type="binding site" evidence="8">
    <location>
        <position position="40"/>
    </location>
    <ligand>
        <name>Mg(2+)</name>
        <dbReference type="ChEBI" id="CHEBI:18420"/>
    </ligand>
</feature>
<dbReference type="KEGG" id="aplt:ANPL_01430"/>
<dbReference type="InterPro" id="IPR042109">
    <property type="entry name" value="Adenylosuccinate_synth_dom1"/>
</dbReference>
<dbReference type="CDD" id="cd03108">
    <property type="entry name" value="AdSS"/>
    <property type="match status" value="1"/>
</dbReference>
<comment type="cofactor">
    <cofactor evidence="8">
        <name>Mg(2+)</name>
        <dbReference type="ChEBI" id="CHEBI:18420"/>
    </cofactor>
    <text evidence="8">Binds 1 Mg(2+) ion per subunit.</text>
</comment>
<dbReference type="EMBL" id="CP046391">
    <property type="protein sequence ID" value="QJC27394.1"/>
    <property type="molecule type" value="Genomic_DNA"/>
</dbReference>
<dbReference type="GO" id="GO:0005737">
    <property type="term" value="C:cytoplasm"/>
    <property type="evidence" value="ECO:0007669"/>
    <property type="project" value="UniProtKB-SubCell"/>
</dbReference>
<dbReference type="SUPFAM" id="SSF52540">
    <property type="entry name" value="P-loop containing nucleoside triphosphate hydrolases"/>
    <property type="match status" value="1"/>
</dbReference>
<evidence type="ECO:0000256" key="1">
    <source>
        <dbReference type="ARBA" id="ARBA00011738"/>
    </source>
</evidence>
<dbReference type="UniPathway" id="UPA00075">
    <property type="reaction ID" value="UER00335"/>
</dbReference>
<evidence type="ECO:0000256" key="7">
    <source>
        <dbReference type="ARBA" id="ARBA00023134"/>
    </source>
</evidence>
<feature type="binding site" description="in other chain" evidence="8">
    <location>
        <position position="224"/>
    </location>
    <ligand>
        <name>IMP</name>
        <dbReference type="ChEBI" id="CHEBI:58053"/>
        <note>ligand shared between dimeric partners</note>
    </ligand>
</feature>
<feature type="active site" evidence="9">
    <location>
        <position position="141"/>
    </location>
</feature>
<dbReference type="Pfam" id="PF00709">
    <property type="entry name" value="Adenylsucc_synt"/>
    <property type="match status" value="1"/>
</dbReference>
<comment type="pathway">
    <text evidence="8 10">Purine metabolism; AMP biosynthesis via de novo pathway; AMP from IMP: step 1/2.</text>
</comment>
<keyword evidence="2 8" id="KW-0436">Ligase</keyword>
<evidence type="ECO:0000313" key="12">
    <source>
        <dbReference type="Proteomes" id="UP000500930"/>
    </source>
</evidence>
<evidence type="ECO:0000256" key="10">
    <source>
        <dbReference type="RuleBase" id="RU000520"/>
    </source>
</evidence>
<accession>A0A858PXT9</accession>
<comment type="subunit">
    <text evidence="1 8">Homodimer.</text>
</comment>
<dbReference type="GO" id="GO:0046040">
    <property type="term" value="P:IMP metabolic process"/>
    <property type="evidence" value="ECO:0007669"/>
    <property type="project" value="TreeGrafter"/>
</dbReference>
<feature type="active site" description="Proton acceptor" evidence="8">
    <location>
        <position position="13"/>
    </location>
</feature>
<feature type="binding site" evidence="8">
    <location>
        <begin position="299"/>
        <end position="305"/>
    </location>
    <ligand>
        <name>substrate</name>
    </ligand>
</feature>
<feature type="binding site" description="in other chain" evidence="8">
    <location>
        <position position="239"/>
    </location>
    <ligand>
        <name>IMP</name>
        <dbReference type="ChEBI" id="CHEBI:58053"/>
        <note>ligand shared between dimeric partners</note>
    </ligand>
</feature>
<feature type="binding site" description="in other chain" evidence="8">
    <location>
        <begin position="13"/>
        <end position="16"/>
    </location>
    <ligand>
        <name>IMP</name>
        <dbReference type="ChEBI" id="CHEBI:58053"/>
        <note>ligand shared between dimeric partners</note>
    </ligand>
</feature>
<evidence type="ECO:0000256" key="4">
    <source>
        <dbReference type="ARBA" id="ARBA00022741"/>
    </source>
</evidence>
<dbReference type="GO" id="GO:0005525">
    <property type="term" value="F:GTP binding"/>
    <property type="evidence" value="ECO:0007669"/>
    <property type="project" value="UniProtKB-UniRule"/>
</dbReference>
<dbReference type="FunFam" id="3.90.170.10:FF:000001">
    <property type="entry name" value="Adenylosuccinate synthetase"/>
    <property type="match status" value="1"/>
</dbReference>
<evidence type="ECO:0000313" key="11">
    <source>
        <dbReference type="EMBL" id="QJC27394.1"/>
    </source>
</evidence>
<evidence type="ECO:0000256" key="2">
    <source>
        <dbReference type="ARBA" id="ARBA00022598"/>
    </source>
</evidence>
<feature type="binding site" evidence="8">
    <location>
        <begin position="40"/>
        <end position="42"/>
    </location>
    <ligand>
        <name>GTP</name>
        <dbReference type="ChEBI" id="CHEBI:37565"/>
    </ligand>
</feature>
<name>A0A858PXT9_9RICK</name>
<feature type="binding site" description="in other chain" evidence="8">
    <location>
        <position position="303"/>
    </location>
    <ligand>
        <name>IMP</name>
        <dbReference type="ChEBI" id="CHEBI:58053"/>
        <note>ligand shared between dimeric partners</note>
    </ligand>
</feature>
<feature type="binding site" description="in other chain" evidence="8">
    <location>
        <begin position="38"/>
        <end position="41"/>
    </location>
    <ligand>
        <name>IMP</name>
        <dbReference type="ChEBI" id="CHEBI:58053"/>
        <note>ligand shared between dimeric partners</note>
    </ligand>
</feature>
<dbReference type="Proteomes" id="UP000500930">
    <property type="component" value="Chromosome"/>
</dbReference>
<organism evidence="11 12">
    <name type="scientific">Anaplasma platys</name>
    <dbReference type="NCBI Taxonomy" id="949"/>
    <lineage>
        <taxon>Bacteria</taxon>
        <taxon>Pseudomonadati</taxon>
        <taxon>Pseudomonadota</taxon>
        <taxon>Alphaproteobacteria</taxon>
        <taxon>Rickettsiales</taxon>
        <taxon>Anaplasmataceae</taxon>
        <taxon>Anaplasma</taxon>
    </lineage>
</organism>
<dbReference type="InterPro" id="IPR018220">
    <property type="entry name" value="Adenylosuccin_syn_GTP-bd"/>
</dbReference>
<dbReference type="PANTHER" id="PTHR11846">
    <property type="entry name" value="ADENYLOSUCCINATE SYNTHETASE"/>
    <property type="match status" value="1"/>
</dbReference>
<dbReference type="Gene3D" id="3.90.170.10">
    <property type="entry name" value="Adenylosuccinate Synthetase, subunit A, domain 3"/>
    <property type="match status" value="1"/>
</dbReference>
<dbReference type="EC" id="6.3.4.4" evidence="8 10"/>
<evidence type="ECO:0000256" key="9">
    <source>
        <dbReference type="PROSITE-ProRule" id="PRU10134"/>
    </source>
</evidence>
<dbReference type="InterPro" id="IPR033128">
    <property type="entry name" value="Adenylosuccin_syn_Lys_AS"/>
</dbReference>
<keyword evidence="12" id="KW-1185">Reference proteome</keyword>
<dbReference type="RefSeq" id="WP_169193038.1">
    <property type="nucleotide sequence ID" value="NZ_CP046391.1"/>
</dbReference>
<dbReference type="InterPro" id="IPR001114">
    <property type="entry name" value="Adenylosuccinate_synthetase"/>
</dbReference>
<keyword evidence="3 8" id="KW-0479">Metal-binding</keyword>